<dbReference type="PANTHER" id="PTHR48105">
    <property type="entry name" value="THIOREDOXIN REDUCTASE 1-RELATED-RELATED"/>
    <property type="match status" value="1"/>
</dbReference>
<dbReference type="PRINTS" id="PR00469">
    <property type="entry name" value="PNDRDTASEII"/>
</dbReference>
<name>A0A9D0ZPM5_9FIRM</name>
<feature type="domain" description="FAD/NAD(P)-binding" evidence="6">
    <location>
        <begin position="5"/>
        <end position="284"/>
    </location>
</feature>
<dbReference type="SUPFAM" id="SSF51905">
    <property type="entry name" value="FAD/NAD(P)-binding domain"/>
    <property type="match status" value="1"/>
</dbReference>
<dbReference type="InterPro" id="IPR036188">
    <property type="entry name" value="FAD/NAD-bd_sf"/>
</dbReference>
<organism evidence="7 8">
    <name type="scientific">Candidatus Coprosoma intestinipullorum</name>
    <dbReference type="NCBI Taxonomy" id="2840752"/>
    <lineage>
        <taxon>Bacteria</taxon>
        <taxon>Bacillati</taxon>
        <taxon>Bacillota</taxon>
        <taxon>Bacillota incertae sedis</taxon>
        <taxon>Candidatus Coprosoma</taxon>
    </lineage>
</organism>
<keyword evidence="3" id="KW-0560">Oxidoreductase</keyword>
<evidence type="ECO:0000313" key="8">
    <source>
        <dbReference type="Proteomes" id="UP000886786"/>
    </source>
</evidence>
<proteinExistence type="predicted"/>
<comment type="caution">
    <text evidence="7">The sequence shown here is derived from an EMBL/GenBank/DDBJ whole genome shotgun (WGS) entry which is preliminary data.</text>
</comment>
<dbReference type="InterPro" id="IPR050097">
    <property type="entry name" value="Ferredoxin-NADP_redctase_2"/>
</dbReference>
<keyword evidence="2" id="KW-0274">FAD</keyword>
<evidence type="ECO:0000313" key="7">
    <source>
        <dbReference type="EMBL" id="HIQ90111.1"/>
    </source>
</evidence>
<evidence type="ECO:0000256" key="4">
    <source>
        <dbReference type="ARBA" id="ARBA00023157"/>
    </source>
</evidence>
<dbReference type="EMBL" id="DVFV01000015">
    <property type="protein sequence ID" value="HIQ90111.1"/>
    <property type="molecule type" value="Genomic_DNA"/>
</dbReference>
<sequence length="295" mass="31743">MRKVKCLIVGAGPAGMTAAIYLKRAGIDFILMDKSAPGGELLKTSVIENYPGVSEVNGPDLAMKMVNQLKGLDIKPEFDEVLDITKNGNLFTVKTLKDEILCDNVILATGRVPNSLKIDGEDRFIGKGISYCAPCDGSFYKDKVVAIVGGGDTAVTDAIYMSGLAKKVYVLVRSELKASNVLVQRLKSKENVVVIKPVSVSKIIYDERIKGVVLNNEEEILVDGIFLAIGGRPDLKFASSLNLDEENGYLIVNSKMETSVRGIYGAGDIIKKDFYQIVTATNDGAVAALAITGKE</sequence>
<reference evidence="7" key="2">
    <citation type="journal article" date="2021" name="PeerJ">
        <title>Extensive microbial diversity within the chicken gut microbiome revealed by metagenomics and culture.</title>
        <authorList>
            <person name="Gilroy R."/>
            <person name="Ravi A."/>
            <person name="Getino M."/>
            <person name="Pursley I."/>
            <person name="Horton D.L."/>
            <person name="Alikhan N.F."/>
            <person name="Baker D."/>
            <person name="Gharbi K."/>
            <person name="Hall N."/>
            <person name="Watson M."/>
            <person name="Adriaenssens E.M."/>
            <person name="Foster-Nyarko E."/>
            <person name="Jarju S."/>
            <person name="Secka A."/>
            <person name="Antonio M."/>
            <person name="Oren A."/>
            <person name="Chaudhuri R.R."/>
            <person name="La Ragione R."/>
            <person name="Hildebrand F."/>
            <person name="Pallen M.J."/>
        </authorList>
    </citation>
    <scope>NUCLEOTIDE SEQUENCE</scope>
    <source>
        <strain evidence="7">CHK147-3167</strain>
    </source>
</reference>
<reference evidence="7" key="1">
    <citation type="submission" date="2020-10" db="EMBL/GenBank/DDBJ databases">
        <authorList>
            <person name="Gilroy R."/>
        </authorList>
    </citation>
    <scope>NUCLEOTIDE SEQUENCE</scope>
    <source>
        <strain evidence="7">CHK147-3167</strain>
    </source>
</reference>
<dbReference type="InterPro" id="IPR023753">
    <property type="entry name" value="FAD/NAD-binding_dom"/>
</dbReference>
<evidence type="ECO:0000259" key="6">
    <source>
        <dbReference type="Pfam" id="PF07992"/>
    </source>
</evidence>
<dbReference type="PROSITE" id="PS00573">
    <property type="entry name" value="PYRIDINE_REDOX_2"/>
    <property type="match status" value="1"/>
</dbReference>
<protein>
    <submittedName>
        <fullName evidence="7">FAD-dependent oxidoreductase</fullName>
    </submittedName>
</protein>
<evidence type="ECO:0000256" key="5">
    <source>
        <dbReference type="ARBA" id="ARBA00023284"/>
    </source>
</evidence>
<keyword evidence="5" id="KW-0676">Redox-active center</keyword>
<evidence type="ECO:0000256" key="2">
    <source>
        <dbReference type="ARBA" id="ARBA00022827"/>
    </source>
</evidence>
<dbReference type="GO" id="GO:0016668">
    <property type="term" value="F:oxidoreductase activity, acting on a sulfur group of donors, NAD(P) as acceptor"/>
    <property type="evidence" value="ECO:0007669"/>
    <property type="project" value="UniProtKB-ARBA"/>
</dbReference>
<dbReference type="PRINTS" id="PR00368">
    <property type="entry name" value="FADPNR"/>
</dbReference>
<evidence type="ECO:0000256" key="3">
    <source>
        <dbReference type="ARBA" id="ARBA00023002"/>
    </source>
</evidence>
<keyword evidence="4" id="KW-1015">Disulfide bond</keyword>
<dbReference type="AlphaFoldDB" id="A0A9D0ZPM5"/>
<dbReference type="Pfam" id="PF07992">
    <property type="entry name" value="Pyr_redox_2"/>
    <property type="match status" value="1"/>
</dbReference>
<evidence type="ECO:0000256" key="1">
    <source>
        <dbReference type="ARBA" id="ARBA00022630"/>
    </source>
</evidence>
<dbReference type="Proteomes" id="UP000886786">
    <property type="component" value="Unassembled WGS sequence"/>
</dbReference>
<accession>A0A9D0ZPM5</accession>
<dbReference type="InterPro" id="IPR008255">
    <property type="entry name" value="Pyr_nucl-diS_OxRdtase_2_AS"/>
</dbReference>
<gene>
    <name evidence="7" type="ORF">IAB27_00565</name>
</gene>
<dbReference type="Gene3D" id="3.50.50.60">
    <property type="entry name" value="FAD/NAD(P)-binding domain"/>
    <property type="match status" value="2"/>
</dbReference>
<keyword evidence="1" id="KW-0285">Flavoprotein</keyword>